<keyword evidence="2" id="KW-1185">Reference proteome</keyword>
<organism evidence="1 2">
    <name type="scientific">Clostridium malenominatum</name>
    <dbReference type="NCBI Taxonomy" id="1539"/>
    <lineage>
        <taxon>Bacteria</taxon>
        <taxon>Bacillati</taxon>
        <taxon>Bacillota</taxon>
        <taxon>Clostridia</taxon>
        <taxon>Eubacteriales</taxon>
        <taxon>Clostridiaceae</taxon>
        <taxon>Clostridium</taxon>
    </lineage>
</organism>
<gene>
    <name evidence="1" type="ORF">GCM10008905_02750</name>
</gene>
<dbReference type="EMBL" id="BAAACF010000001">
    <property type="protein sequence ID" value="GAA0717272.1"/>
    <property type="molecule type" value="Genomic_DNA"/>
</dbReference>
<proteinExistence type="predicted"/>
<evidence type="ECO:0000313" key="1">
    <source>
        <dbReference type="EMBL" id="GAA0717272.1"/>
    </source>
</evidence>
<accession>A0ABN1IMT2</accession>
<dbReference type="Proteomes" id="UP001500339">
    <property type="component" value="Unassembled WGS sequence"/>
</dbReference>
<name>A0ABN1IMT2_9CLOT</name>
<dbReference type="CDD" id="cd19958">
    <property type="entry name" value="pyocin_knob"/>
    <property type="match status" value="1"/>
</dbReference>
<evidence type="ECO:0000313" key="2">
    <source>
        <dbReference type="Proteomes" id="UP001500339"/>
    </source>
</evidence>
<protein>
    <submittedName>
        <fullName evidence="1">Uncharacterized protein</fullName>
    </submittedName>
</protein>
<reference evidence="1 2" key="1">
    <citation type="journal article" date="2019" name="Int. J. Syst. Evol. Microbiol.">
        <title>The Global Catalogue of Microorganisms (GCM) 10K type strain sequencing project: providing services to taxonomists for standard genome sequencing and annotation.</title>
        <authorList>
            <consortium name="The Broad Institute Genomics Platform"/>
            <consortium name="The Broad Institute Genome Sequencing Center for Infectious Disease"/>
            <person name="Wu L."/>
            <person name="Ma J."/>
        </authorList>
    </citation>
    <scope>NUCLEOTIDE SEQUENCE [LARGE SCALE GENOMIC DNA]</scope>
    <source>
        <strain evidence="1 2">JCM 1405</strain>
    </source>
</reference>
<sequence>MKTTVNYGLKKPDGTDVVNIDDFNYNSDVIDQKLKEVDTKASNIIVPVTSVNTKTGAVTLSAGDIKAADGKTIEVFKTEVMSELAQIKTGTSTLLANRIEITTGTDLNNLKTEGNYCSKMHAITSTLLNCPVNAGQFNLEIQNAGNYTGRIIQMLTHYTSRAVMYVRTFTDVGWSPWRKMLNQDDYDQLFQYANDGKTSIANVVGGVTEYNTHQDIAIHIQWSKDVLAYHLINKDVSAVRAERLQDLVAKVEQIKTGKFATGSLTLTNPTSNSVVTVSDIGFTPDTIMLWIDNNSSYPYFATYTTHNRYTNPSIYVPISYNYGQAKGANSNFIVTVGEGTFTFKYPGEIYASNPVIKWVALRRG</sequence>
<comment type="caution">
    <text evidence="1">The sequence shown here is derived from an EMBL/GenBank/DDBJ whole genome shotgun (WGS) entry which is preliminary data.</text>
</comment>